<dbReference type="InterPro" id="IPR014284">
    <property type="entry name" value="RNA_pol_sigma-70_dom"/>
</dbReference>
<name>A0A2S7WAI8_9FLAO</name>
<evidence type="ECO:0000313" key="7">
    <source>
        <dbReference type="EMBL" id="PQJ74650.1"/>
    </source>
</evidence>
<dbReference type="Proteomes" id="UP000237608">
    <property type="component" value="Unassembled WGS sequence"/>
</dbReference>
<evidence type="ECO:0000256" key="3">
    <source>
        <dbReference type="ARBA" id="ARBA00023082"/>
    </source>
</evidence>
<evidence type="ECO:0000256" key="2">
    <source>
        <dbReference type="ARBA" id="ARBA00023015"/>
    </source>
</evidence>
<dbReference type="InterPro" id="IPR013325">
    <property type="entry name" value="RNA_pol_sigma_r2"/>
</dbReference>
<keyword evidence="3" id="KW-0731">Sigma factor</keyword>
<proteinExistence type="inferred from homology"/>
<feature type="domain" description="RNA polymerase sigma-70 region 2" evidence="5">
    <location>
        <begin position="24"/>
        <end position="91"/>
    </location>
</feature>
<organism evidence="7 8">
    <name type="scientific">Polaribacter gangjinensis</name>
    <dbReference type="NCBI Taxonomy" id="574710"/>
    <lineage>
        <taxon>Bacteria</taxon>
        <taxon>Pseudomonadati</taxon>
        <taxon>Bacteroidota</taxon>
        <taxon>Flavobacteriia</taxon>
        <taxon>Flavobacteriales</taxon>
        <taxon>Flavobacteriaceae</taxon>
    </lineage>
</organism>
<dbReference type="SUPFAM" id="SSF88659">
    <property type="entry name" value="Sigma3 and sigma4 domains of RNA polymerase sigma factors"/>
    <property type="match status" value="1"/>
</dbReference>
<dbReference type="Pfam" id="PF08281">
    <property type="entry name" value="Sigma70_r4_2"/>
    <property type="match status" value="1"/>
</dbReference>
<dbReference type="RefSeq" id="WP_105045801.1">
    <property type="nucleotide sequence ID" value="NZ_CP150662.1"/>
</dbReference>
<comment type="caution">
    <text evidence="7">The sequence shown here is derived from an EMBL/GenBank/DDBJ whole genome shotgun (WGS) entry which is preliminary data.</text>
</comment>
<dbReference type="InterPro" id="IPR013324">
    <property type="entry name" value="RNA_pol_sigma_r3/r4-like"/>
</dbReference>
<protein>
    <submittedName>
        <fullName evidence="7">RNA polymerase subunit sigma-70</fullName>
    </submittedName>
</protein>
<reference evidence="7 8" key="1">
    <citation type="submission" date="2016-12" db="EMBL/GenBank/DDBJ databases">
        <title>Trade-off between light-utilization and light-protection in marine flavobacteria.</title>
        <authorList>
            <person name="Kumagai Y."/>
            <person name="Yoshizawa S."/>
            <person name="Kogure K."/>
            <person name="Iwasaki W."/>
        </authorList>
    </citation>
    <scope>NUCLEOTIDE SEQUENCE [LARGE SCALE GENOMIC DNA]</scope>
    <source>
        <strain evidence="7 8">KCTC 22729</strain>
    </source>
</reference>
<evidence type="ECO:0000313" key="8">
    <source>
        <dbReference type="Proteomes" id="UP000237608"/>
    </source>
</evidence>
<keyword evidence="2" id="KW-0805">Transcription regulation</keyword>
<dbReference type="SUPFAM" id="SSF88946">
    <property type="entry name" value="Sigma2 domain of RNA polymerase sigma factors"/>
    <property type="match status" value="1"/>
</dbReference>
<evidence type="ECO:0000256" key="1">
    <source>
        <dbReference type="ARBA" id="ARBA00010641"/>
    </source>
</evidence>
<dbReference type="InterPro" id="IPR039425">
    <property type="entry name" value="RNA_pol_sigma-70-like"/>
</dbReference>
<keyword evidence="8" id="KW-1185">Reference proteome</keyword>
<keyword evidence="4" id="KW-0804">Transcription</keyword>
<dbReference type="Gene3D" id="1.10.10.10">
    <property type="entry name" value="Winged helix-like DNA-binding domain superfamily/Winged helix DNA-binding domain"/>
    <property type="match status" value="1"/>
</dbReference>
<sequence length="182" mass="21404">MISEITLIEQLKNASTKNDAFRELVKQYKERLYWHIRKIVISHDDADDVLQNTFIKIFKNIESFNQECKLYSWMYRIATNESITFINKRAKEKNIDIADVYKELAGSLETDDFFSGGEIQLILQKAIATLPQKQQIVFNMKYFDEMKYEEISEILETSVGALKASYFHAVKKIEYYIKSKAN</sequence>
<evidence type="ECO:0000256" key="4">
    <source>
        <dbReference type="ARBA" id="ARBA00023163"/>
    </source>
</evidence>
<dbReference type="GO" id="GO:0006352">
    <property type="term" value="P:DNA-templated transcription initiation"/>
    <property type="evidence" value="ECO:0007669"/>
    <property type="project" value="InterPro"/>
</dbReference>
<comment type="similarity">
    <text evidence="1">Belongs to the sigma-70 factor family. ECF subfamily.</text>
</comment>
<dbReference type="GO" id="GO:0016987">
    <property type="term" value="F:sigma factor activity"/>
    <property type="evidence" value="ECO:0007669"/>
    <property type="project" value="UniProtKB-KW"/>
</dbReference>
<evidence type="ECO:0000259" key="6">
    <source>
        <dbReference type="Pfam" id="PF08281"/>
    </source>
</evidence>
<accession>A0A2S7WAI8</accession>
<dbReference type="PANTHER" id="PTHR43133:SF51">
    <property type="entry name" value="RNA POLYMERASE SIGMA FACTOR"/>
    <property type="match status" value="1"/>
</dbReference>
<evidence type="ECO:0000259" key="5">
    <source>
        <dbReference type="Pfam" id="PF04542"/>
    </source>
</evidence>
<feature type="domain" description="RNA polymerase sigma factor 70 region 4 type 2" evidence="6">
    <location>
        <begin position="121"/>
        <end position="173"/>
    </location>
</feature>
<gene>
    <name evidence="7" type="ORF">BTO13_04995</name>
</gene>
<dbReference type="EMBL" id="MSCL01000001">
    <property type="protein sequence ID" value="PQJ74650.1"/>
    <property type="molecule type" value="Genomic_DNA"/>
</dbReference>
<dbReference type="InterPro" id="IPR013249">
    <property type="entry name" value="RNA_pol_sigma70_r4_t2"/>
</dbReference>
<dbReference type="Gene3D" id="1.10.1740.10">
    <property type="match status" value="1"/>
</dbReference>
<dbReference type="AlphaFoldDB" id="A0A2S7WAI8"/>
<dbReference type="InterPro" id="IPR007627">
    <property type="entry name" value="RNA_pol_sigma70_r2"/>
</dbReference>
<dbReference type="Pfam" id="PF04542">
    <property type="entry name" value="Sigma70_r2"/>
    <property type="match status" value="1"/>
</dbReference>
<dbReference type="GO" id="GO:0003677">
    <property type="term" value="F:DNA binding"/>
    <property type="evidence" value="ECO:0007669"/>
    <property type="project" value="InterPro"/>
</dbReference>
<dbReference type="OrthoDB" id="9780326at2"/>
<dbReference type="PANTHER" id="PTHR43133">
    <property type="entry name" value="RNA POLYMERASE ECF-TYPE SIGMA FACTO"/>
    <property type="match status" value="1"/>
</dbReference>
<dbReference type="InterPro" id="IPR036388">
    <property type="entry name" value="WH-like_DNA-bd_sf"/>
</dbReference>
<dbReference type="NCBIfam" id="TIGR02937">
    <property type="entry name" value="sigma70-ECF"/>
    <property type="match status" value="1"/>
</dbReference>